<gene>
    <name evidence="2" type="primary">BQ5605_C003g02415</name>
    <name evidence="2" type="ORF">BQ5605_C003G02415</name>
</gene>
<dbReference type="EMBL" id="FQNC01000042">
    <property type="protein sequence ID" value="SGY40725.1"/>
    <property type="molecule type" value="Genomic_DNA"/>
</dbReference>
<feature type="region of interest" description="Disordered" evidence="1">
    <location>
        <begin position="1"/>
        <end position="32"/>
    </location>
</feature>
<feature type="compositionally biased region" description="Basic and acidic residues" evidence="1">
    <location>
        <begin position="15"/>
        <end position="30"/>
    </location>
</feature>
<dbReference type="AlphaFoldDB" id="A0A2X0M1K6"/>
<reference evidence="2 3" key="1">
    <citation type="submission" date="2016-11" db="EMBL/GenBank/DDBJ databases">
        <authorList>
            <person name="Jaros S."/>
            <person name="Januszkiewicz K."/>
            <person name="Wedrychowicz H."/>
        </authorList>
    </citation>
    <scope>NUCLEOTIDE SEQUENCE [LARGE SCALE GENOMIC DNA]</scope>
</reference>
<dbReference type="Proteomes" id="UP000249464">
    <property type="component" value="Unassembled WGS sequence"/>
</dbReference>
<proteinExistence type="predicted"/>
<keyword evidence="3" id="KW-1185">Reference proteome</keyword>
<name>A0A2X0M1K6_9BASI</name>
<protein>
    <submittedName>
        <fullName evidence="2">BQ5605_C003g02415 protein</fullName>
    </submittedName>
</protein>
<evidence type="ECO:0000313" key="3">
    <source>
        <dbReference type="Proteomes" id="UP000249464"/>
    </source>
</evidence>
<evidence type="ECO:0000313" key="2">
    <source>
        <dbReference type="EMBL" id="SGY40725.1"/>
    </source>
</evidence>
<evidence type="ECO:0000256" key="1">
    <source>
        <dbReference type="SAM" id="MobiDB-lite"/>
    </source>
</evidence>
<sequence length="65" mass="7246">MIANHSHSVAKLLRAKTEASPRRTPIEPPRHPCLRTTLHAFQRSLCHSSPPHLNTLLPSDLPLPV</sequence>
<accession>A0A2X0M1K6</accession>
<organism evidence="2 3">
    <name type="scientific">Microbotryum silenes-dioicae</name>
    <dbReference type="NCBI Taxonomy" id="796604"/>
    <lineage>
        <taxon>Eukaryota</taxon>
        <taxon>Fungi</taxon>
        <taxon>Dikarya</taxon>
        <taxon>Basidiomycota</taxon>
        <taxon>Pucciniomycotina</taxon>
        <taxon>Microbotryomycetes</taxon>
        <taxon>Microbotryales</taxon>
        <taxon>Microbotryaceae</taxon>
        <taxon>Microbotryum</taxon>
    </lineage>
</organism>